<evidence type="ECO:0000313" key="1">
    <source>
        <dbReference type="EMBL" id="KAJ6674020.1"/>
    </source>
</evidence>
<name>A0A9Q0NQC9_SALVM</name>
<gene>
    <name evidence="1" type="ORF">OIU85_012973</name>
</gene>
<keyword evidence="2" id="KW-1185">Reference proteome</keyword>
<evidence type="ECO:0000313" key="2">
    <source>
        <dbReference type="Proteomes" id="UP001151529"/>
    </source>
</evidence>
<dbReference type="EMBL" id="JAPFFL010000017">
    <property type="protein sequence ID" value="KAJ6674020.1"/>
    <property type="molecule type" value="Genomic_DNA"/>
</dbReference>
<reference evidence="1 2" key="1">
    <citation type="journal article" date="2023" name="Int. J. Mol. Sci.">
        <title>De Novo Assembly and Annotation of 11 Diverse Shrub Willow (Salix) Genomes Reveals Novel Gene Organization in Sex-Linked Regions.</title>
        <authorList>
            <person name="Hyden B."/>
            <person name="Feng K."/>
            <person name="Yates T.B."/>
            <person name="Jawdy S."/>
            <person name="Cereghino C."/>
            <person name="Smart L.B."/>
            <person name="Muchero W."/>
        </authorList>
    </citation>
    <scope>NUCLEOTIDE SEQUENCE [LARGE SCALE GENOMIC DNA]</scope>
    <source>
        <tissue evidence="1">Shoot tip</tissue>
    </source>
</reference>
<dbReference type="Proteomes" id="UP001151529">
    <property type="component" value="Chromosome 18"/>
</dbReference>
<proteinExistence type="predicted"/>
<dbReference type="OrthoDB" id="10402472at2759"/>
<sequence>MSLRIPTELPEIEYMESMYVKLTLSALRVLKDIRSGSSTVSVYSLPPLQSKTPEGDWKKVNVLEQEAK</sequence>
<comment type="caution">
    <text evidence="1">The sequence shown here is derived from an EMBL/GenBank/DDBJ whole genome shotgun (WGS) entry which is preliminary data.</text>
</comment>
<accession>A0A9Q0NQC9</accession>
<organism evidence="1 2">
    <name type="scientific">Salix viminalis</name>
    <name type="common">Common osier</name>
    <name type="synonym">Basket willow</name>
    <dbReference type="NCBI Taxonomy" id="40686"/>
    <lineage>
        <taxon>Eukaryota</taxon>
        <taxon>Viridiplantae</taxon>
        <taxon>Streptophyta</taxon>
        <taxon>Embryophyta</taxon>
        <taxon>Tracheophyta</taxon>
        <taxon>Spermatophyta</taxon>
        <taxon>Magnoliopsida</taxon>
        <taxon>eudicotyledons</taxon>
        <taxon>Gunneridae</taxon>
        <taxon>Pentapetalae</taxon>
        <taxon>rosids</taxon>
        <taxon>fabids</taxon>
        <taxon>Malpighiales</taxon>
        <taxon>Salicaceae</taxon>
        <taxon>Saliceae</taxon>
        <taxon>Salix</taxon>
    </lineage>
</organism>
<dbReference type="AlphaFoldDB" id="A0A9Q0NQC9"/>
<protein>
    <submittedName>
        <fullName evidence="1">SPX DOMAIN-CONTAINING PROTEIN 2</fullName>
    </submittedName>
</protein>